<dbReference type="Gene3D" id="2.30.30.30">
    <property type="match status" value="1"/>
</dbReference>
<keyword evidence="3" id="KW-0687">Ribonucleoprotein</keyword>
<dbReference type="Proteomes" id="UP000002899">
    <property type="component" value="Chromosome III"/>
</dbReference>
<dbReference type="SUPFAM" id="SSF50104">
    <property type="entry name" value="Translation proteins SH3-like domain"/>
    <property type="match status" value="1"/>
</dbReference>
<comment type="similarity">
    <text evidence="1">Belongs to the eukaryotic ribosomal protein eL14 family.</text>
</comment>
<dbReference type="KEGG" id="bmic:BMR1_03g03450"/>
<sequence>MGPLFKKFVEPGRLCLITYGPDAGKLCFIVDIITHTRIMIDGGTVTGVERQPIPLKWLKLTDKKIKLPRGSRTKTLKKALETSDVIDQFKESKMGKKLAFADAKHNLNDFERFQLMVAHKHRKNLMKGGT</sequence>
<keyword evidence="2 5" id="KW-0689">Ribosomal protein</keyword>
<reference evidence="5 6" key="2">
    <citation type="journal article" date="2013" name="PLoS ONE">
        <title>Whole genome mapping and re-organization of the nuclear and mitochondrial genomes of Babesia microti isolates.</title>
        <authorList>
            <person name="Cornillot E."/>
            <person name="Dassouli A."/>
            <person name="Garg A."/>
            <person name="Pachikara N."/>
            <person name="Randazzo S."/>
            <person name="Depoix D."/>
            <person name="Carcy B."/>
            <person name="Delbecq S."/>
            <person name="Frutos R."/>
            <person name="Silva J.C."/>
            <person name="Sutton R."/>
            <person name="Krause P.J."/>
            <person name="Mamoun C.B."/>
        </authorList>
    </citation>
    <scope>NUCLEOTIDE SEQUENCE [LARGE SCALE GENOMIC DNA]</scope>
    <source>
        <strain evidence="5 6">RI</strain>
    </source>
</reference>
<dbReference type="InterPro" id="IPR008991">
    <property type="entry name" value="Translation_prot_SH3-like_sf"/>
</dbReference>
<dbReference type="GO" id="GO:0042273">
    <property type="term" value="P:ribosomal large subunit biogenesis"/>
    <property type="evidence" value="ECO:0007669"/>
    <property type="project" value="TreeGrafter"/>
</dbReference>
<evidence type="ECO:0000256" key="3">
    <source>
        <dbReference type="ARBA" id="ARBA00023274"/>
    </source>
</evidence>
<reference evidence="5 6" key="3">
    <citation type="journal article" date="2016" name="Sci. Rep.">
        <title>Genome-wide diversity and gene expression profiling of Babesia microti isolates identify polymorphic genes that mediate host-pathogen interactions.</title>
        <authorList>
            <person name="Silva J.C."/>
            <person name="Cornillot E."/>
            <person name="McCracken C."/>
            <person name="Usmani-Brown S."/>
            <person name="Dwivedi A."/>
            <person name="Ifeonu O.O."/>
            <person name="Crabtree J."/>
            <person name="Gotia H.T."/>
            <person name="Virji A.Z."/>
            <person name="Reynes C."/>
            <person name="Colinge J."/>
            <person name="Kumar V."/>
            <person name="Lawres L."/>
            <person name="Pazzi J.E."/>
            <person name="Pablo J.V."/>
            <person name="Hung C."/>
            <person name="Brancato J."/>
            <person name="Kumari P."/>
            <person name="Orvis J."/>
            <person name="Tretina K."/>
            <person name="Chibucos M."/>
            <person name="Ott S."/>
            <person name="Sadzewicz L."/>
            <person name="Sengamalay N."/>
            <person name="Shetty A.C."/>
            <person name="Su Q."/>
            <person name="Tallon L."/>
            <person name="Fraser C.M."/>
            <person name="Frutos R."/>
            <person name="Molina D.M."/>
            <person name="Krause P.J."/>
            <person name="Ben Mamoun C."/>
        </authorList>
    </citation>
    <scope>NUCLEOTIDE SEQUENCE [LARGE SCALE GENOMIC DNA]</scope>
    <source>
        <strain evidence="5 6">RI</strain>
    </source>
</reference>
<dbReference type="VEuPathDB" id="PiroplasmaDB:BMR1_03g03450"/>
<gene>
    <name evidence="5" type="ORF">BMR1_03g03450</name>
</gene>
<reference evidence="5 6" key="1">
    <citation type="journal article" date="2012" name="Nucleic Acids Res.">
        <title>Sequencing of the smallest Apicomplexan genome from the human pathogen Babesia microti.</title>
        <authorList>
            <person name="Cornillot E."/>
            <person name="Hadj-Kaddour K."/>
            <person name="Dassouli A."/>
            <person name="Noel B."/>
            <person name="Ranwez V."/>
            <person name="Vacherie B."/>
            <person name="Augagneur Y."/>
            <person name="Bres V."/>
            <person name="Duclos A."/>
            <person name="Randazzo S."/>
            <person name="Carcy B."/>
            <person name="Debierre-Grockiego F."/>
            <person name="Delbecq S."/>
            <person name="Moubri-Menage K."/>
            <person name="Shams-Eldin H."/>
            <person name="Usmani-Brown S."/>
            <person name="Bringaud F."/>
            <person name="Wincker P."/>
            <person name="Vivares C.P."/>
            <person name="Schwarz R.T."/>
            <person name="Schetters T.P."/>
            <person name="Krause P.J."/>
            <person name="Gorenflot A."/>
            <person name="Berry V."/>
            <person name="Barbe V."/>
            <person name="Ben Mamoun C."/>
        </authorList>
    </citation>
    <scope>NUCLEOTIDE SEQUENCE [LARGE SCALE GENOMIC DNA]</scope>
    <source>
        <strain evidence="5 6">RI</strain>
    </source>
</reference>
<dbReference type="CDD" id="cd23702">
    <property type="entry name" value="eL14"/>
    <property type="match status" value="1"/>
</dbReference>
<feature type="domain" description="Large ribosomal subunit protein eL14" evidence="4">
    <location>
        <begin position="49"/>
        <end position="122"/>
    </location>
</feature>
<organism evidence="5 6">
    <name type="scientific">Babesia microti (strain RI)</name>
    <dbReference type="NCBI Taxonomy" id="1133968"/>
    <lineage>
        <taxon>Eukaryota</taxon>
        <taxon>Sar</taxon>
        <taxon>Alveolata</taxon>
        <taxon>Apicomplexa</taxon>
        <taxon>Aconoidasida</taxon>
        <taxon>Piroplasmida</taxon>
        <taxon>Babesiidae</taxon>
        <taxon>Babesia</taxon>
    </lineage>
</organism>
<dbReference type="GeneID" id="24425336"/>
<dbReference type="RefSeq" id="XP_012649301.1">
    <property type="nucleotide sequence ID" value="XM_012793847.1"/>
</dbReference>
<dbReference type="Gene3D" id="6.10.250.2270">
    <property type="match status" value="1"/>
</dbReference>
<name>A0A0K3AS35_BABMR</name>
<accession>A0A0K3AS35</accession>
<evidence type="ECO:0000256" key="2">
    <source>
        <dbReference type="ARBA" id="ARBA00022980"/>
    </source>
</evidence>
<evidence type="ECO:0000259" key="4">
    <source>
        <dbReference type="Pfam" id="PF01929"/>
    </source>
</evidence>
<dbReference type="AlphaFoldDB" id="A0A0K3AS35"/>
<dbReference type="GO" id="GO:0022625">
    <property type="term" value="C:cytosolic large ribosomal subunit"/>
    <property type="evidence" value="ECO:0007669"/>
    <property type="project" value="TreeGrafter"/>
</dbReference>
<keyword evidence="6" id="KW-1185">Reference proteome</keyword>
<dbReference type="InterPro" id="IPR039660">
    <property type="entry name" value="Ribosomal_eL14"/>
</dbReference>
<dbReference type="OrthoDB" id="1875589at2759"/>
<evidence type="ECO:0000256" key="1">
    <source>
        <dbReference type="ARBA" id="ARBA00006592"/>
    </source>
</evidence>
<protein>
    <submittedName>
        <fullName evidence="5">Large subunit ribosomal protein L14e</fullName>
    </submittedName>
</protein>
<dbReference type="GO" id="GO:0003723">
    <property type="term" value="F:RNA binding"/>
    <property type="evidence" value="ECO:0007669"/>
    <property type="project" value="InterPro"/>
</dbReference>
<dbReference type="Pfam" id="PF01929">
    <property type="entry name" value="Ribosomal_L14e"/>
    <property type="match status" value="1"/>
</dbReference>
<dbReference type="EMBL" id="LN871598">
    <property type="protein sequence ID" value="CTQ41290.1"/>
    <property type="molecule type" value="Genomic_DNA"/>
</dbReference>
<dbReference type="GO" id="GO:0003735">
    <property type="term" value="F:structural constituent of ribosome"/>
    <property type="evidence" value="ECO:0007669"/>
    <property type="project" value="InterPro"/>
</dbReference>
<dbReference type="OMA" id="KLCFVVD"/>
<dbReference type="GO" id="GO:0006412">
    <property type="term" value="P:translation"/>
    <property type="evidence" value="ECO:0007669"/>
    <property type="project" value="InterPro"/>
</dbReference>
<dbReference type="PANTHER" id="PTHR11127">
    <property type="entry name" value="60S RIBOSOMAL PROTEIN L14"/>
    <property type="match status" value="1"/>
</dbReference>
<evidence type="ECO:0000313" key="6">
    <source>
        <dbReference type="Proteomes" id="UP000002899"/>
    </source>
</evidence>
<dbReference type="PANTHER" id="PTHR11127:SF2">
    <property type="entry name" value="LARGE RIBOSOMAL SUBUNIT PROTEIN EL14"/>
    <property type="match status" value="1"/>
</dbReference>
<dbReference type="InterPro" id="IPR014722">
    <property type="entry name" value="Rib_uL2_dom2"/>
</dbReference>
<proteinExistence type="inferred from homology"/>
<evidence type="ECO:0000313" key="5">
    <source>
        <dbReference type="EMBL" id="CTQ41290.1"/>
    </source>
</evidence>
<dbReference type="InterPro" id="IPR002784">
    <property type="entry name" value="Ribosomal_eL14_dom"/>
</dbReference>